<keyword evidence="2" id="KW-1185">Reference proteome</keyword>
<gene>
    <name evidence="1" type="ORF">BP5796_02719</name>
</gene>
<dbReference type="EMBL" id="PDLN01000003">
    <property type="protein sequence ID" value="RDW91554.1"/>
    <property type="molecule type" value="Genomic_DNA"/>
</dbReference>
<reference evidence="1 2" key="1">
    <citation type="journal article" date="2018" name="IMA Fungus">
        <title>IMA Genome-F 9: Draft genome sequence of Annulohypoxylon stygium, Aspergillus mulundensis, Berkeleyomyces basicola (syn. Thielaviopsis basicola), Ceratocystis smalleyi, two Cercospora beticola strains, Coleophoma cylindrospora, Fusarium fracticaudum, Phialophora cf. hyalina, and Morchella septimelata.</title>
        <authorList>
            <person name="Wingfield B.D."/>
            <person name="Bills G.F."/>
            <person name="Dong Y."/>
            <person name="Huang W."/>
            <person name="Nel W.J."/>
            <person name="Swalarsk-Parry B.S."/>
            <person name="Vaghefi N."/>
            <person name="Wilken P.M."/>
            <person name="An Z."/>
            <person name="de Beer Z.W."/>
            <person name="De Vos L."/>
            <person name="Chen L."/>
            <person name="Duong T.A."/>
            <person name="Gao Y."/>
            <person name="Hammerbacher A."/>
            <person name="Kikkert J.R."/>
            <person name="Li Y."/>
            <person name="Li H."/>
            <person name="Li K."/>
            <person name="Li Q."/>
            <person name="Liu X."/>
            <person name="Ma X."/>
            <person name="Naidoo K."/>
            <person name="Pethybridge S.J."/>
            <person name="Sun J."/>
            <person name="Steenkamp E.T."/>
            <person name="van der Nest M.A."/>
            <person name="van Wyk S."/>
            <person name="Wingfield M.J."/>
            <person name="Xiong C."/>
            <person name="Yue Q."/>
            <person name="Zhang X."/>
        </authorList>
    </citation>
    <scope>NUCLEOTIDE SEQUENCE [LARGE SCALE GENOMIC DNA]</scope>
    <source>
        <strain evidence="1 2">BP5796</strain>
    </source>
</reference>
<name>A0A3D8SZ37_9HELO</name>
<proteinExistence type="predicted"/>
<dbReference type="OrthoDB" id="5364844at2759"/>
<organism evidence="1 2">
    <name type="scientific">Coleophoma crateriformis</name>
    <dbReference type="NCBI Taxonomy" id="565419"/>
    <lineage>
        <taxon>Eukaryota</taxon>
        <taxon>Fungi</taxon>
        <taxon>Dikarya</taxon>
        <taxon>Ascomycota</taxon>
        <taxon>Pezizomycotina</taxon>
        <taxon>Leotiomycetes</taxon>
        <taxon>Helotiales</taxon>
        <taxon>Dermateaceae</taxon>
        <taxon>Coleophoma</taxon>
    </lineage>
</organism>
<evidence type="ECO:0000313" key="2">
    <source>
        <dbReference type="Proteomes" id="UP000256328"/>
    </source>
</evidence>
<dbReference type="AlphaFoldDB" id="A0A3D8SZ37"/>
<sequence length="279" mass="32116">MASTQDTEIKKSETIPLIVEKKEWKKRPWSDAEFLRLLRREREGCHFGRRFNHFYGTPVNLKVDLLLSEHGPITEFKYTDYGVEHLQNLCNKATVIYGTECNTRGISLYKYILDIWSHGDIHTTDVEFGRNFATFMQASHSDGERPTTQGVLKLHTKLLDAAGTAKANGFSKNDPLEKDYPDITDMSFKANHQIEYFNIKPLCRTLIIKIESPDSQLNSPFEQQLEKRDPTVLETYLGIPKDRTARIEKAVKASEPMWTAGFWPTGPSTDWWELANTLE</sequence>
<accession>A0A3D8SZ37</accession>
<dbReference type="Proteomes" id="UP000256328">
    <property type="component" value="Unassembled WGS sequence"/>
</dbReference>
<evidence type="ECO:0000313" key="1">
    <source>
        <dbReference type="EMBL" id="RDW91554.1"/>
    </source>
</evidence>
<comment type="caution">
    <text evidence="1">The sequence shown here is derived from an EMBL/GenBank/DDBJ whole genome shotgun (WGS) entry which is preliminary data.</text>
</comment>
<protein>
    <submittedName>
        <fullName evidence="1">Uncharacterized protein</fullName>
    </submittedName>
</protein>